<feature type="transmembrane region" description="Helical" evidence="1">
    <location>
        <begin position="66"/>
        <end position="90"/>
    </location>
</feature>
<keyword evidence="3" id="KW-1185">Reference proteome</keyword>
<protein>
    <submittedName>
        <fullName evidence="2">Uncharacterized protein</fullName>
    </submittedName>
</protein>
<feature type="transmembrane region" description="Helical" evidence="1">
    <location>
        <begin position="21"/>
        <end position="46"/>
    </location>
</feature>
<evidence type="ECO:0000256" key="1">
    <source>
        <dbReference type="SAM" id="Phobius"/>
    </source>
</evidence>
<evidence type="ECO:0000313" key="3">
    <source>
        <dbReference type="Proteomes" id="UP001303473"/>
    </source>
</evidence>
<organism evidence="2 3">
    <name type="scientific">Diplogelasinospora grovesii</name>
    <dbReference type="NCBI Taxonomy" id="303347"/>
    <lineage>
        <taxon>Eukaryota</taxon>
        <taxon>Fungi</taxon>
        <taxon>Dikarya</taxon>
        <taxon>Ascomycota</taxon>
        <taxon>Pezizomycotina</taxon>
        <taxon>Sordariomycetes</taxon>
        <taxon>Sordariomycetidae</taxon>
        <taxon>Sordariales</taxon>
        <taxon>Diplogelasinosporaceae</taxon>
        <taxon>Diplogelasinospora</taxon>
    </lineage>
</organism>
<comment type="caution">
    <text evidence="2">The sequence shown here is derived from an EMBL/GenBank/DDBJ whole genome shotgun (WGS) entry which is preliminary data.</text>
</comment>
<feature type="transmembrane region" description="Helical" evidence="1">
    <location>
        <begin position="129"/>
        <end position="152"/>
    </location>
</feature>
<keyword evidence="1" id="KW-1133">Transmembrane helix</keyword>
<name>A0AAN6N5Y5_9PEZI</name>
<dbReference type="AlphaFoldDB" id="A0AAN6N5Y5"/>
<keyword evidence="1" id="KW-0812">Transmembrane</keyword>
<sequence length="247" mass="27443">MSQPYIIGDSSPFLKRVLIPFWVIRILTMLLNIAIYALAIAVIGAYRGDVEDNLQRTYSSNLKSVGAVLAVLCIIMVIILACLILDIVCIVKRSRRTLGPKFFLVVNVIQTTIWTVLFILSAIGAQTGLGLIVGIIIYLSFIGLLIYAAVVYHQFRKGLLKGGNYVAVTVPVNNEQQIPMYGNTAYTGVYPQYPNAAYDQQQQQQQMGYGGYYDPQPVQAQQMIYAQIPVQQMQTQQHAPQIQGHAV</sequence>
<feature type="transmembrane region" description="Helical" evidence="1">
    <location>
        <begin position="102"/>
        <end position="123"/>
    </location>
</feature>
<accession>A0AAN6N5Y5</accession>
<evidence type="ECO:0000313" key="2">
    <source>
        <dbReference type="EMBL" id="KAK3938833.1"/>
    </source>
</evidence>
<proteinExistence type="predicted"/>
<dbReference type="Proteomes" id="UP001303473">
    <property type="component" value="Unassembled WGS sequence"/>
</dbReference>
<keyword evidence="1" id="KW-0472">Membrane</keyword>
<gene>
    <name evidence="2" type="ORF">QBC46DRAFT_291617</name>
</gene>
<dbReference type="EMBL" id="MU853821">
    <property type="protein sequence ID" value="KAK3938833.1"/>
    <property type="molecule type" value="Genomic_DNA"/>
</dbReference>
<reference evidence="3" key="1">
    <citation type="journal article" date="2023" name="Mol. Phylogenet. Evol.">
        <title>Genome-scale phylogeny and comparative genomics of the fungal order Sordariales.</title>
        <authorList>
            <person name="Hensen N."/>
            <person name="Bonometti L."/>
            <person name="Westerberg I."/>
            <person name="Brannstrom I.O."/>
            <person name="Guillou S."/>
            <person name="Cros-Aarteil S."/>
            <person name="Calhoun S."/>
            <person name="Haridas S."/>
            <person name="Kuo A."/>
            <person name="Mondo S."/>
            <person name="Pangilinan J."/>
            <person name="Riley R."/>
            <person name="LaButti K."/>
            <person name="Andreopoulos B."/>
            <person name="Lipzen A."/>
            <person name="Chen C."/>
            <person name="Yan M."/>
            <person name="Daum C."/>
            <person name="Ng V."/>
            <person name="Clum A."/>
            <person name="Steindorff A."/>
            <person name="Ohm R.A."/>
            <person name="Martin F."/>
            <person name="Silar P."/>
            <person name="Natvig D.O."/>
            <person name="Lalanne C."/>
            <person name="Gautier V."/>
            <person name="Ament-Velasquez S.L."/>
            <person name="Kruys A."/>
            <person name="Hutchinson M.I."/>
            <person name="Powell A.J."/>
            <person name="Barry K."/>
            <person name="Miller A.N."/>
            <person name="Grigoriev I.V."/>
            <person name="Debuchy R."/>
            <person name="Gladieux P."/>
            <person name="Hiltunen Thoren M."/>
            <person name="Johannesson H."/>
        </authorList>
    </citation>
    <scope>NUCLEOTIDE SEQUENCE [LARGE SCALE GENOMIC DNA]</scope>
    <source>
        <strain evidence="3">CBS 340.73</strain>
    </source>
</reference>